<dbReference type="PANTHER" id="PTHR36504">
    <property type="entry name" value="LIPOPOLYSACCHARIDE EXPORT SYSTEM PROTEIN LPTA"/>
    <property type="match status" value="1"/>
</dbReference>
<comment type="subcellular location">
    <subcellularLocation>
        <location evidence="4">Periplasm</location>
    </subcellularLocation>
</comment>
<dbReference type="AlphaFoldDB" id="A0A4R1KRI3"/>
<evidence type="ECO:0000313" key="7">
    <source>
        <dbReference type="Proteomes" id="UP000295496"/>
    </source>
</evidence>
<evidence type="ECO:0000256" key="4">
    <source>
        <dbReference type="HAMAP-Rule" id="MF_01914"/>
    </source>
</evidence>
<dbReference type="NCBIfam" id="TIGR03002">
    <property type="entry name" value="outer_YhbN_LptA"/>
    <property type="match status" value="1"/>
</dbReference>
<evidence type="ECO:0000313" key="6">
    <source>
        <dbReference type="EMBL" id="TCK67163.1"/>
    </source>
</evidence>
<dbReference type="Gene3D" id="2.60.450.10">
    <property type="entry name" value="Lipopolysaccharide (LPS) transport protein A like domain"/>
    <property type="match status" value="1"/>
</dbReference>
<dbReference type="InterPro" id="IPR052037">
    <property type="entry name" value="LPS_export_LptA"/>
</dbReference>
<accession>A0A4R1KRI3</accession>
<dbReference type="PANTHER" id="PTHR36504:SF1">
    <property type="entry name" value="LIPOPOLYSACCHARIDE EXPORT SYSTEM PROTEIN LPTA"/>
    <property type="match status" value="1"/>
</dbReference>
<dbReference type="InterPro" id="IPR014340">
    <property type="entry name" value="LptA"/>
</dbReference>
<evidence type="ECO:0000256" key="3">
    <source>
        <dbReference type="ARBA" id="ARBA00022764"/>
    </source>
</evidence>
<keyword evidence="2 4" id="KW-0732">Signal</keyword>
<feature type="domain" description="Organic solvent tolerance-like N-terminal" evidence="5">
    <location>
        <begin position="45"/>
        <end position="156"/>
    </location>
</feature>
<proteinExistence type="inferred from homology"/>
<organism evidence="6 7">
    <name type="scientific">Lonepinella koalarum</name>
    <dbReference type="NCBI Taxonomy" id="53417"/>
    <lineage>
        <taxon>Bacteria</taxon>
        <taxon>Pseudomonadati</taxon>
        <taxon>Pseudomonadota</taxon>
        <taxon>Gammaproteobacteria</taxon>
        <taxon>Pasteurellales</taxon>
        <taxon>Pasteurellaceae</taxon>
        <taxon>Lonepinella</taxon>
    </lineage>
</organism>
<name>A0A4R1KRI3_9PAST</name>
<dbReference type="Proteomes" id="UP000295496">
    <property type="component" value="Unassembled WGS sequence"/>
</dbReference>
<dbReference type="InterPro" id="IPR005653">
    <property type="entry name" value="OstA-like_N"/>
</dbReference>
<comment type="caution">
    <text evidence="6">The sequence shown here is derived from an EMBL/GenBank/DDBJ whole genome shotgun (WGS) entry which is preliminary data.</text>
</comment>
<evidence type="ECO:0000259" key="5">
    <source>
        <dbReference type="Pfam" id="PF03968"/>
    </source>
</evidence>
<keyword evidence="7" id="KW-1185">Reference proteome</keyword>
<dbReference type="GO" id="GO:0030288">
    <property type="term" value="C:outer membrane-bounded periplasmic space"/>
    <property type="evidence" value="ECO:0007669"/>
    <property type="project" value="TreeGrafter"/>
</dbReference>
<evidence type="ECO:0000256" key="2">
    <source>
        <dbReference type="ARBA" id="ARBA00022729"/>
    </source>
</evidence>
<evidence type="ECO:0000256" key="1">
    <source>
        <dbReference type="ARBA" id="ARBA00022448"/>
    </source>
</evidence>
<dbReference type="EMBL" id="SMGJ01000007">
    <property type="protein sequence ID" value="TCK67163.1"/>
    <property type="molecule type" value="Genomic_DNA"/>
</dbReference>
<feature type="signal peptide" evidence="4">
    <location>
        <begin position="1"/>
        <end position="34"/>
    </location>
</feature>
<feature type="chain" id="PRO_5021050415" description="Lipopolysaccharide export system protein LptA" evidence="4">
    <location>
        <begin position="35"/>
        <end position="184"/>
    </location>
</feature>
<keyword evidence="3 4" id="KW-0574">Periplasm</keyword>
<dbReference type="GO" id="GO:0001530">
    <property type="term" value="F:lipopolysaccharide binding"/>
    <property type="evidence" value="ECO:0007669"/>
    <property type="project" value="InterPro"/>
</dbReference>
<comment type="function">
    <text evidence="4">Involved in the assembly of lipopolysaccharide (LPS). Required for the translocation of LPS from the inner membrane to the outer membrane. May form a bridge between the inner membrane and the outer membrane, via interactions with LptC and LptD, thereby facilitating LPS transfer across the periplasm.</text>
</comment>
<keyword evidence="1 4" id="KW-0813">Transport</keyword>
<dbReference type="GO" id="GO:0017089">
    <property type="term" value="F:glycolipid transfer activity"/>
    <property type="evidence" value="ECO:0007669"/>
    <property type="project" value="TreeGrafter"/>
</dbReference>
<comment type="subunit">
    <text evidence="4">Component of the lipopolysaccharide transport and assembly complex.</text>
</comment>
<protein>
    <recommendedName>
        <fullName evidence="4">Lipopolysaccharide export system protein LptA</fullName>
    </recommendedName>
</protein>
<dbReference type="Pfam" id="PF03968">
    <property type="entry name" value="LptD_N"/>
    <property type="match status" value="1"/>
</dbReference>
<dbReference type="FunFam" id="2.60.450.10:FF:000002">
    <property type="entry name" value="Lipopolysaccharide export system protein LptA"/>
    <property type="match status" value="1"/>
</dbReference>
<dbReference type="HAMAP" id="MF_01914">
    <property type="entry name" value="LPS_assembly_LptA"/>
    <property type="match status" value="1"/>
</dbReference>
<comment type="similarity">
    <text evidence="4">Belongs to the LptA family.</text>
</comment>
<gene>
    <name evidence="4" type="primary">lptA</name>
    <name evidence="6" type="ORF">EV692_2071</name>
</gene>
<sequence length="184" mass="20305" precursor="true">MKLVKQMMKPMNPKMNNRIMLLTALIMTSVSAFALKDDTNQPISITSDNQSLDMENSVVTFTDNVVITQGSILIKANKVTITRPPENSGKKETVEAFGSPVSFHQLLDDGKPVDGKANKVHYDLGAEFLTLTGNAELKQLDSQINGERITYDVKKQQLKANGSNGTRVKTILIPTQLNDNKTKK</sequence>
<reference evidence="6 7" key="1">
    <citation type="submission" date="2019-03" db="EMBL/GenBank/DDBJ databases">
        <title>Genomic Encyclopedia of Type Strains, Phase IV (KMG-IV): sequencing the most valuable type-strain genomes for metagenomic binning, comparative biology and taxonomic classification.</title>
        <authorList>
            <person name="Goeker M."/>
        </authorList>
    </citation>
    <scope>NUCLEOTIDE SEQUENCE [LARGE SCALE GENOMIC DNA]</scope>
    <source>
        <strain evidence="6 7">DSM 10053</strain>
    </source>
</reference>
<dbReference type="GO" id="GO:0009279">
    <property type="term" value="C:cell outer membrane"/>
    <property type="evidence" value="ECO:0007669"/>
    <property type="project" value="TreeGrafter"/>
</dbReference>
<dbReference type="GO" id="GO:0015920">
    <property type="term" value="P:lipopolysaccharide transport"/>
    <property type="evidence" value="ECO:0007669"/>
    <property type="project" value="UniProtKB-UniRule"/>
</dbReference>
<dbReference type="GO" id="GO:0043165">
    <property type="term" value="P:Gram-negative-bacterium-type cell outer membrane assembly"/>
    <property type="evidence" value="ECO:0007669"/>
    <property type="project" value="UniProtKB-UniRule"/>
</dbReference>